<feature type="region of interest" description="Disordered" evidence="1">
    <location>
        <begin position="1"/>
        <end position="72"/>
    </location>
</feature>
<evidence type="ECO:0000313" key="3">
    <source>
        <dbReference type="EMBL" id="RKU48997.1"/>
    </source>
</evidence>
<dbReference type="STRING" id="177199.A0A420YM65"/>
<dbReference type="PANTHER" id="PTHR31965:SF1">
    <property type="entry name" value="TRANSMEMBRANE PROTEIN 42"/>
    <property type="match status" value="1"/>
</dbReference>
<name>A0A420YM65_9PEZI</name>
<proteinExistence type="predicted"/>
<keyword evidence="2" id="KW-1133">Transmembrane helix</keyword>
<feature type="region of interest" description="Disordered" evidence="1">
    <location>
        <begin position="210"/>
        <end position="273"/>
    </location>
</feature>
<dbReference type="SUPFAM" id="SSF103481">
    <property type="entry name" value="Multidrug resistance efflux transporter EmrE"/>
    <property type="match status" value="1"/>
</dbReference>
<dbReference type="AlphaFoldDB" id="A0A420YM65"/>
<organism evidence="3 4">
    <name type="scientific">Coniochaeta pulveracea</name>
    <dbReference type="NCBI Taxonomy" id="177199"/>
    <lineage>
        <taxon>Eukaryota</taxon>
        <taxon>Fungi</taxon>
        <taxon>Dikarya</taxon>
        <taxon>Ascomycota</taxon>
        <taxon>Pezizomycotina</taxon>
        <taxon>Sordariomycetes</taxon>
        <taxon>Sordariomycetidae</taxon>
        <taxon>Coniochaetales</taxon>
        <taxon>Coniochaetaceae</taxon>
        <taxon>Coniochaeta</taxon>
    </lineage>
</organism>
<protein>
    <recommendedName>
        <fullName evidence="5">EamA domain-containing protein</fullName>
    </recommendedName>
</protein>
<evidence type="ECO:0000256" key="2">
    <source>
        <dbReference type="SAM" id="Phobius"/>
    </source>
</evidence>
<feature type="transmembrane region" description="Helical" evidence="2">
    <location>
        <begin position="188"/>
        <end position="205"/>
    </location>
</feature>
<accession>A0A420YM65</accession>
<feature type="transmembrane region" description="Helical" evidence="2">
    <location>
        <begin position="162"/>
        <end position="182"/>
    </location>
</feature>
<dbReference type="PANTHER" id="PTHR31965">
    <property type="entry name" value="TRANSMEMBRANE PROTEIN 42"/>
    <property type="match status" value="1"/>
</dbReference>
<comment type="caution">
    <text evidence="3">The sequence shown here is derived from an EMBL/GenBank/DDBJ whole genome shotgun (WGS) entry which is preliminary data.</text>
</comment>
<evidence type="ECO:0000313" key="4">
    <source>
        <dbReference type="Proteomes" id="UP000275385"/>
    </source>
</evidence>
<dbReference type="Proteomes" id="UP000275385">
    <property type="component" value="Unassembled WGS sequence"/>
</dbReference>
<dbReference type="OrthoDB" id="5854584at2759"/>
<dbReference type="EMBL" id="QVQW01000003">
    <property type="protein sequence ID" value="RKU48997.1"/>
    <property type="molecule type" value="Genomic_DNA"/>
</dbReference>
<keyword evidence="2" id="KW-0812">Transmembrane</keyword>
<sequence length="273" mass="28825">MPSTTSNDPTGVSTTSTKATSSSTGEPGVKRRNVQSPIPSQLGEANEMDDDVEHRPRPNGDPDSTGPVLTPAKTGKNSRWIILALASGCCAAFNGVFAKLTTGDRTSSIAQAVAHVLHLSAFETVIELVVRCIFFGLNLVFNGVMWTLFTQALAKGNSTTQVSIMNTSSNFFITAVLGFAIFSESLPPLWWLGAAMLVAGNVIIGQKDESAKTESPVDDDASLASLPHASPTDNGLGSYRDTPEANEPASEGPEKKDGEDEDILDLGGLENER</sequence>
<feature type="compositionally biased region" description="Low complexity" evidence="1">
    <location>
        <begin position="13"/>
        <end position="24"/>
    </location>
</feature>
<feature type="transmembrane region" description="Helical" evidence="2">
    <location>
        <begin position="80"/>
        <end position="98"/>
    </location>
</feature>
<dbReference type="InterPro" id="IPR039632">
    <property type="entry name" value="TMEM42"/>
</dbReference>
<reference evidence="3 4" key="1">
    <citation type="submission" date="2018-08" db="EMBL/GenBank/DDBJ databases">
        <title>Draft genome of the lignicolous fungus Coniochaeta pulveracea.</title>
        <authorList>
            <person name="Borstlap C.J."/>
            <person name="De Witt R.N."/>
            <person name="Botha A."/>
            <person name="Volschenk H."/>
        </authorList>
    </citation>
    <scope>NUCLEOTIDE SEQUENCE [LARGE SCALE GENOMIC DNA]</scope>
    <source>
        <strain evidence="3 4">CAB683</strain>
    </source>
</reference>
<feature type="transmembrane region" description="Helical" evidence="2">
    <location>
        <begin position="128"/>
        <end position="150"/>
    </location>
</feature>
<dbReference type="InterPro" id="IPR037185">
    <property type="entry name" value="EmrE-like"/>
</dbReference>
<evidence type="ECO:0000256" key="1">
    <source>
        <dbReference type="SAM" id="MobiDB-lite"/>
    </source>
</evidence>
<keyword evidence="2" id="KW-0472">Membrane</keyword>
<gene>
    <name evidence="3" type="ORF">DL546_009649</name>
</gene>
<feature type="compositionally biased region" description="Polar residues" evidence="1">
    <location>
        <begin position="1"/>
        <end position="12"/>
    </location>
</feature>
<keyword evidence="4" id="KW-1185">Reference proteome</keyword>
<evidence type="ECO:0008006" key="5">
    <source>
        <dbReference type="Google" id="ProtNLM"/>
    </source>
</evidence>